<dbReference type="Gene3D" id="3.40.50.720">
    <property type="entry name" value="NAD(P)-binding Rossmann-like Domain"/>
    <property type="match status" value="1"/>
</dbReference>
<dbReference type="InterPro" id="IPR001509">
    <property type="entry name" value="Epimerase_deHydtase"/>
</dbReference>
<organism evidence="5 6">
    <name type="scientific">Papaver somniferum</name>
    <name type="common">Opium poppy</name>
    <dbReference type="NCBI Taxonomy" id="3469"/>
    <lineage>
        <taxon>Eukaryota</taxon>
        <taxon>Viridiplantae</taxon>
        <taxon>Streptophyta</taxon>
        <taxon>Embryophyta</taxon>
        <taxon>Tracheophyta</taxon>
        <taxon>Spermatophyta</taxon>
        <taxon>Magnoliopsida</taxon>
        <taxon>Ranunculales</taxon>
        <taxon>Papaveraceae</taxon>
        <taxon>Papaveroideae</taxon>
        <taxon>Papaver</taxon>
    </lineage>
</organism>
<dbReference type="GO" id="GO:0016853">
    <property type="term" value="F:isomerase activity"/>
    <property type="evidence" value="ECO:0007669"/>
    <property type="project" value="UniProtKB-KW"/>
</dbReference>
<dbReference type="CDD" id="cd05266">
    <property type="entry name" value="SDR_a4"/>
    <property type="match status" value="1"/>
</dbReference>
<sequence length="394" mass="44308">MAICHHVQVRLFSPNSPLQFRVTPQKFNFQKALVPTTLYTQRLICKASSEMKKTEKEQTLEFSSTNSLTMCILGMGFVGQFVGEQLKKDNCWQVYGTCTDSSKKKELETLGFDVEIFKTGETDLLVVSVWLPPQLKILRFFFSFWSLNSLQQATHLLVSVPPIVGIGDPVLYHYGNLLKSRLSGGKLQWICYLSSTSVYGDCGGAWVDEDYPANPTSDYAKARLAAEEGWLSIEDYLGVSVQVLRLGGIYGPGRSAVDTIIKQGSLTQSQRLREGKHYTSRVHVADIYQAIKASIVIPSTRRIYNVVDDLPALRAEVFAFARDLVEKRWPGKFELPPSNYISSYNTSRISKATIGRGKKRVLNDRIKKELEVKLLHPSYKSGLEEIINVMDCPS</sequence>
<dbReference type="EMBL" id="CM010715">
    <property type="protein sequence ID" value="RZC45131.1"/>
    <property type="molecule type" value="Genomic_DNA"/>
</dbReference>
<feature type="domain" description="NAD-dependent epimerase/dehydratase" evidence="4">
    <location>
        <begin position="191"/>
        <end position="305"/>
    </location>
</feature>
<dbReference type="Pfam" id="PF01370">
    <property type="entry name" value="Epimerase"/>
    <property type="match status" value="1"/>
</dbReference>
<evidence type="ECO:0000313" key="6">
    <source>
        <dbReference type="Proteomes" id="UP000316621"/>
    </source>
</evidence>
<evidence type="ECO:0000313" key="5">
    <source>
        <dbReference type="EMBL" id="RZC45131.1"/>
    </source>
</evidence>
<proteinExistence type="inferred from homology"/>
<dbReference type="InterPro" id="IPR036291">
    <property type="entry name" value="NAD(P)-bd_dom_sf"/>
</dbReference>
<reference evidence="5 6" key="1">
    <citation type="journal article" date="2018" name="Science">
        <title>The opium poppy genome and morphinan production.</title>
        <authorList>
            <person name="Guo L."/>
            <person name="Winzer T."/>
            <person name="Yang X."/>
            <person name="Li Y."/>
            <person name="Ning Z."/>
            <person name="He Z."/>
            <person name="Teodor R."/>
            <person name="Lu Y."/>
            <person name="Bowser T.A."/>
            <person name="Graham I.A."/>
            <person name="Ye K."/>
        </authorList>
    </citation>
    <scope>NUCLEOTIDE SEQUENCE [LARGE SCALE GENOMIC DNA]</scope>
    <source>
        <strain evidence="6">cv. HN1</strain>
        <tissue evidence="5">Leaves</tissue>
    </source>
</reference>
<gene>
    <name evidence="5" type="ORF">C5167_038082</name>
</gene>
<keyword evidence="3" id="KW-0413">Isomerase</keyword>
<keyword evidence="2" id="KW-0520">NAD</keyword>
<evidence type="ECO:0000256" key="3">
    <source>
        <dbReference type="ARBA" id="ARBA00023235"/>
    </source>
</evidence>
<comment type="similarity">
    <text evidence="1">Belongs to the NAD(P)-dependent epimerase/dehydratase family.</text>
</comment>
<evidence type="ECO:0000256" key="1">
    <source>
        <dbReference type="ARBA" id="ARBA00007637"/>
    </source>
</evidence>
<dbReference type="STRING" id="3469.A0A4Y7IBV4"/>
<evidence type="ECO:0000256" key="2">
    <source>
        <dbReference type="ARBA" id="ARBA00023027"/>
    </source>
</evidence>
<dbReference type="AlphaFoldDB" id="A0A4Y7IBV4"/>
<dbReference type="Gramene" id="RZC45131">
    <property type="protein sequence ID" value="RZC45131"/>
    <property type="gene ID" value="C5167_038082"/>
</dbReference>
<accession>A0A4Y7IBV4</accession>
<evidence type="ECO:0000259" key="4">
    <source>
        <dbReference type="Pfam" id="PF01370"/>
    </source>
</evidence>
<dbReference type="PANTHER" id="PTHR43574">
    <property type="entry name" value="EPIMERASE-RELATED"/>
    <property type="match status" value="1"/>
</dbReference>
<keyword evidence="6" id="KW-1185">Reference proteome</keyword>
<name>A0A4Y7IBV4_PAPSO</name>
<dbReference type="OMA" id="FRCGGIY"/>
<dbReference type="SUPFAM" id="SSF51735">
    <property type="entry name" value="NAD(P)-binding Rossmann-fold domains"/>
    <property type="match status" value="1"/>
</dbReference>
<dbReference type="Proteomes" id="UP000316621">
    <property type="component" value="Chromosome 1"/>
</dbReference>
<protein>
    <recommendedName>
        <fullName evidence="4">NAD-dependent epimerase/dehydratase domain-containing protein</fullName>
    </recommendedName>
</protein>